<dbReference type="EC" id="1.2.7.1" evidence="1"/>
<sequence>MIEICIYGRGGQGGVTLAELVAHAAILEGKHAQSMPSFGPERRGAPVFAFLRVDETERIKVRAEIKEPDVLLVLDPGLLWVGDVVSRLKKGGMTIVNTIKSHDEMKTKIEANKIATVDAMGIARAVLGLPIVNTTMIGALVKATGIVKLESMEAPMEERFGKVAAKNIAAMRKAYEETVVS</sequence>
<dbReference type="InterPro" id="IPR011894">
    <property type="entry name" value="PorC_KorC"/>
</dbReference>
<dbReference type="NCBIfam" id="TIGR02175">
    <property type="entry name" value="PorC_KorC"/>
    <property type="match status" value="1"/>
</dbReference>
<evidence type="ECO:0000313" key="5">
    <source>
        <dbReference type="EMBL" id="QNO51072.1"/>
    </source>
</evidence>
<dbReference type="SUPFAM" id="SSF53323">
    <property type="entry name" value="Pyruvate-ferredoxin oxidoreductase, PFOR, domain III"/>
    <property type="match status" value="1"/>
</dbReference>
<accession>A0A7G9YST8</accession>
<evidence type="ECO:0000256" key="3">
    <source>
        <dbReference type="ARBA" id="ARBA00049357"/>
    </source>
</evidence>
<keyword evidence="5" id="KW-0670">Pyruvate</keyword>
<dbReference type="PANTHER" id="PTHR43366:SF1">
    <property type="entry name" value="PYRUVATE SYNTHASE SUBUNIT PORC"/>
    <property type="match status" value="1"/>
</dbReference>
<dbReference type="AlphaFoldDB" id="A0A7G9YST8"/>
<evidence type="ECO:0000256" key="2">
    <source>
        <dbReference type="ARBA" id="ARBA00023002"/>
    </source>
</evidence>
<dbReference type="InterPro" id="IPR019752">
    <property type="entry name" value="Pyrv/ketoisovalerate_OxRed_cat"/>
</dbReference>
<reference evidence="5" key="1">
    <citation type="submission" date="2020-06" db="EMBL/GenBank/DDBJ databases">
        <title>Unique genomic features of the anaerobic methanotrophic archaea.</title>
        <authorList>
            <person name="Chadwick G.L."/>
            <person name="Skennerton C.T."/>
            <person name="Laso-Perez R."/>
            <person name="Leu A.O."/>
            <person name="Speth D.R."/>
            <person name="Yu H."/>
            <person name="Morgan-Lang C."/>
            <person name="Hatzenpichler R."/>
            <person name="Goudeau D."/>
            <person name="Malmstrom R."/>
            <person name="Brazelton W.J."/>
            <person name="Woyke T."/>
            <person name="Hallam S.J."/>
            <person name="Tyson G.W."/>
            <person name="Wegener G."/>
            <person name="Boetius A."/>
            <person name="Orphan V."/>
        </authorList>
    </citation>
    <scope>NUCLEOTIDE SEQUENCE</scope>
</reference>
<feature type="domain" description="Pyruvate/ketoisovalerate oxidoreductase catalytic" evidence="4">
    <location>
        <begin position="10"/>
        <end position="176"/>
    </location>
</feature>
<keyword evidence="2" id="KW-0560">Oxidoreductase</keyword>
<gene>
    <name evidence="5" type="primary">porG</name>
    <name evidence="5" type="ORF">HCFNICHJ_00029</name>
</gene>
<dbReference type="PANTHER" id="PTHR43366">
    <property type="entry name" value="PYRUVATE SYNTHASE SUBUNIT PORC"/>
    <property type="match status" value="1"/>
</dbReference>
<comment type="catalytic activity">
    <reaction evidence="3">
        <text>2 oxidized [2Fe-2S]-[ferredoxin] + pyruvate + CoA = 2 reduced [2Fe-2S]-[ferredoxin] + acetyl-CoA + CO2 + H(+)</text>
        <dbReference type="Rhea" id="RHEA:12765"/>
        <dbReference type="Rhea" id="RHEA-COMP:10000"/>
        <dbReference type="Rhea" id="RHEA-COMP:10001"/>
        <dbReference type="ChEBI" id="CHEBI:15361"/>
        <dbReference type="ChEBI" id="CHEBI:15378"/>
        <dbReference type="ChEBI" id="CHEBI:16526"/>
        <dbReference type="ChEBI" id="CHEBI:33737"/>
        <dbReference type="ChEBI" id="CHEBI:33738"/>
        <dbReference type="ChEBI" id="CHEBI:57287"/>
        <dbReference type="ChEBI" id="CHEBI:57288"/>
        <dbReference type="EC" id="1.2.7.1"/>
    </reaction>
</comment>
<dbReference type="EMBL" id="MT631459">
    <property type="protein sequence ID" value="QNO51072.1"/>
    <property type="molecule type" value="Genomic_DNA"/>
</dbReference>
<dbReference type="InterPro" id="IPR002869">
    <property type="entry name" value="Pyrv_flavodox_OxRed_cen"/>
</dbReference>
<evidence type="ECO:0000259" key="4">
    <source>
        <dbReference type="Pfam" id="PF01558"/>
    </source>
</evidence>
<proteinExistence type="predicted"/>
<dbReference type="InterPro" id="IPR051626">
    <property type="entry name" value="Oxidoreductase_gamma_subunit"/>
</dbReference>
<protein>
    <recommendedName>
        <fullName evidence="1">pyruvate synthase</fullName>
        <ecNumber evidence="1">1.2.7.1</ecNumber>
    </recommendedName>
</protein>
<evidence type="ECO:0000256" key="1">
    <source>
        <dbReference type="ARBA" id="ARBA00012822"/>
    </source>
</evidence>
<dbReference type="Pfam" id="PF01558">
    <property type="entry name" value="POR"/>
    <property type="match status" value="1"/>
</dbReference>
<dbReference type="GO" id="GO:0019164">
    <property type="term" value="F:pyruvate synthase activity"/>
    <property type="evidence" value="ECO:0007669"/>
    <property type="project" value="UniProtKB-EC"/>
</dbReference>
<dbReference type="Gene3D" id="3.40.920.10">
    <property type="entry name" value="Pyruvate-ferredoxin oxidoreductase, PFOR, domain III"/>
    <property type="match status" value="1"/>
</dbReference>
<organism evidence="5">
    <name type="scientific">Candidatus Methanophagaceae archaeon ANME-1 ERB6</name>
    <dbReference type="NCBI Taxonomy" id="2759912"/>
    <lineage>
        <taxon>Archaea</taxon>
        <taxon>Methanobacteriati</taxon>
        <taxon>Methanobacteriota</taxon>
        <taxon>Stenosarchaea group</taxon>
        <taxon>Methanomicrobia</taxon>
        <taxon>Candidatus Methanophagales</taxon>
        <taxon>Candidatus Methanophagaceae</taxon>
    </lineage>
</organism>
<name>A0A7G9YST8_9EURY</name>